<dbReference type="AlphaFoldDB" id="A0A852ZTL6"/>
<evidence type="ECO:0000259" key="3">
    <source>
        <dbReference type="Pfam" id="PF23359"/>
    </source>
</evidence>
<dbReference type="RefSeq" id="WP_179813977.1">
    <property type="nucleotide sequence ID" value="NZ_JACBZD010000001.1"/>
</dbReference>
<evidence type="ECO:0000313" key="4">
    <source>
        <dbReference type="EMBL" id="NYI05195.1"/>
    </source>
</evidence>
<feature type="domain" description="Lsr2 DNA-binding" evidence="3">
    <location>
        <begin position="70"/>
        <end position="102"/>
    </location>
</feature>
<dbReference type="GO" id="GO:0003677">
    <property type="term" value="F:DNA binding"/>
    <property type="evidence" value="ECO:0007669"/>
    <property type="project" value="UniProtKB-KW"/>
</dbReference>
<dbReference type="EMBL" id="JACBZD010000001">
    <property type="protein sequence ID" value="NYI05195.1"/>
    <property type="molecule type" value="Genomic_DNA"/>
</dbReference>
<evidence type="ECO:0000256" key="1">
    <source>
        <dbReference type="ARBA" id="ARBA00023125"/>
    </source>
</evidence>
<reference evidence="4 5" key="1">
    <citation type="submission" date="2020-07" db="EMBL/GenBank/DDBJ databases">
        <title>Sequencing the genomes of 1000 actinobacteria strains.</title>
        <authorList>
            <person name="Klenk H.-P."/>
        </authorList>
    </citation>
    <scope>NUCLEOTIDE SEQUENCE [LARGE SCALE GENOMIC DNA]</scope>
    <source>
        <strain evidence="4 5">DSM 42178</strain>
    </source>
</reference>
<accession>A0A852ZTL6</accession>
<dbReference type="Pfam" id="PF11774">
    <property type="entry name" value="Lsr2"/>
    <property type="match status" value="1"/>
</dbReference>
<dbReference type="InterPro" id="IPR055370">
    <property type="entry name" value="Lsr2_DNA-bd"/>
</dbReference>
<sequence>MAQRVVVNLYDDIDGSAGEETVVFGLDGQRYEIDLSAANAEQLRSLLAPYVQAGRRRTPQGRHFRRTTVASDPATVRAWARARGIEVPTRGRIPKSVYTAFAESTA</sequence>
<name>A0A852ZTL6_9ACTN</name>
<dbReference type="InterPro" id="IPR042261">
    <property type="entry name" value="Lsr2-like_dimerization"/>
</dbReference>
<feature type="domain" description="Lsr2 dimerization" evidence="2">
    <location>
        <begin position="1"/>
        <end position="56"/>
    </location>
</feature>
<protein>
    <recommendedName>
        <fullName evidence="6">Lsr2 protein</fullName>
    </recommendedName>
</protein>
<dbReference type="Proteomes" id="UP000567795">
    <property type="component" value="Unassembled WGS sequence"/>
</dbReference>
<evidence type="ECO:0000259" key="2">
    <source>
        <dbReference type="Pfam" id="PF11774"/>
    </source>
</evidence>
<evidence type="ECO:0000313" key="5">
    <source>
        <dbReference type="Proteomes" id="UP000567795"/>
    </source>
</evidence>
<dbReference type="Pfam" id="PF23359">
    <property type="entry name" value="Lsr2_DNA-bd"/>
    <property type="match status" value="1"/>
</dbReference>
<proteinExistence type="predicted"/>
<dbReference type="Gene3D" id="3.30.60.230">
    <property type="entry name" value="Lsr2, dimerization domain"/>
    <property type="match status" value="1"/>
</dbReference>
<dbReference type="InterPro" id="IPR036625">
    <property type="entry name" value="E3-bd_dom_sf"/>
</dbReference>
<keyword evidence="5" id="KW-1185">Reference proteome</keyword>
<organism evidence="4 5">
    <name type="scientific">Allostreptomyces psammosilenae</name>
    <dbReference type="NCBI Taxonomy" id="1892865"/>
    <lineage>
        <taxon>Bacteria</taxon>
        <taxon>Bacillati</taxon>
        <taxon>Actinomycetota</taxon>
        <taxon>Actinomycetes</taxon>
        <taxon>Kitasatosporales</taxon>
        <taxon>Streptomycetaceae</taxon>
        <taxon>Allostreptomyces</taxon>
    </lineage>
</organism>
<keyword evidence="1" id="KW-0238">DNA-binding</keyword>
<gene>
    <name evidence="4" type="ORF">FHU37_002138</name>
</gene>
<dbReference type="GO" id="GO:0016746">
    <property type="term" value="F:acyltransferase activity"/>
    <property type="evidence" value="ECO:0007669"/>
    <property type="project" value="InterPro"/>
</dbReference>
<dbReference type="InterPro" id="IPR024412">
    <property type="entry name" value="Lsr2_dim_dom"/>
</dbReference>
<comment type="caution">
    <text evidence="4">The sequence shown here is derived from an EMBL/GenBank/DDBJ whole genome shotgun (WGS) entry which is preliminary data.</text>
</comment>
<dbReference type="Gene3D" id="4.10.320.10">
    <property type="entry name" value="E3-binding domain"/>
    <property type="match status" value="1"/>
</dbReference>
<evidence type="ECO:0008006" key="6">
    <source>
        <dbReference type="Google" id="ProtNLM"/>
    </source>
</evidence>